<keyword evidence="3" id="KW-1185">Reference proteome</keyword>
<gene>
    <name evidence="2" type="ORF">CQ394_15845</name>
</gene>
<dbReference type="NCBIfam" id="TIGR00229">
    <property type="entry name" value="sensory_box"/>
    <property type="match status" value="1"/>
</dbReference>
<evidence type="ECO:0000259" key="1">
    <source>
        <dbReference type="PROSITE" id="PS50112"/>
    </source>
</evidence>
<dbReference type="InterPro" id="IPR035965">
    <property type="entry name" value="PAS-like_dom_sf"/>
</dbReference>
<evidence type="ECO:0000313" key="2">
    <source>
        <dbReference type="EMBL" id="PEG30107.1"/>
    </source>
</evidence>
<dbReference type="RefSeq" id="WP_097919330.1">
    <property type="nucleotide sequence ID" value="NZ_CAMTCR010000010.1"/>
</dbReference>
<dbReference type="CDD" id="cd00130">
    <property type="entry name" value="PAS"/>
    <property type="match status" value="1"/>
</dbReference>
<dbReference type="GO" id="GO:0006355">
    <property type="term" value="P:regulation of DNA-templated transcription"/>
    <property type="evidence" value="ECO:0007669"/>
    <property type="project" value="InterPro"/>
</dbReference>
<dbReference type="SUPFAM" id="SSF55785">
    <property type="entry name" value="PYP-like sensor domain (PAS domain)"/>
    <property type="match status" value="1"/>
</dbReference>
<organism evidence="2 3">
    <name type="scientific">Clostridium neonatale</name>
    <dbReference type="NCBI Taxonomy" id="137838"/>
    <lineage>
        <taxon>Bacteria</taxon>
        <taxon>Bacillati</taxon>
        <taxon>Bacillota</taxon>
        <taxon>Clostridia</taxon>
        <taxon>Eubacteriales</taxon>
        <taxon>Clostridiaceae</taxon>
        <taxon>Clostridium</taxon>
    </lineage>
</organism>
<dbReference type="PROSITE" id="PS50112">
    <property type="entry name" value="PAS"/>
    <property type="match status" value="1"/>
</dbReference>
<dbReference type="SMART" id="SM00091">
    <property type="entry name" value="PAS"/>
    <property type="match status" value="1"/>
</dbReference>
<dbReference type="Gene3D" id="3.30.450.20">
    <property type="entry name" value="PAS domain"/>
    <property type="match status" value="1"/>
</dbReference>
<dbReference type="Pfam" id="PF00989">
    <property type="entry name" value="PAS"/>
    <property type="match status" value="1"/>
</dbReference>
<feature type="domain" description="PAS" evidence="1">
    <location>
        <begin position="15"/>
        <end position="85"/>
    </location>
</feature>
<evidence type="ECO:0000313" key="3">
    <source>
        <dbReference type="Proteomes" id="UP000220840"/>
    </source>
</evidence>
<dbReference type="STRING" id="137838.GCA_001458595_01406"/>
<comment type="caution">
    <text evidence="2">The sequence shown here is derived from an EMBL/GenBank/DDBJ whole genome shotgun (WGS) entry which is preliminary data.</text>
</comment>
<dbReference type="AlphaFoldDB" id="A0A2A7MEZ4"/>
<name>A0A2A7MEZ4_9CLOT</name>
<dbReference type="InterPro" id="IPR013767">
    <property type="entry name" value="PAS_fold"/>
</dbReference>
<dbReference type="EMBL" id="PDCJ01000002">
    <property type="protein sequence ID" value="PEG30107.1"/>
    <property type="molecule type" value="Genomic_DNA"/>
</dbReference>
<reference evidence="2 3" key="1">
    <citation type="submission" date="2017-10" db="EMBL/GenBank/DDBJ databases">
        <title>Effective Description of Clostridium neonatale sp. nov. linked to necrotizing enterocolitis in neonates and a clarification of species assignable to the genus Clostridium (Prazmowski 1880) emend. Lawson and Rainey 2016.</title>
        <authorList>
            <person name="Bernard K."/>
            <person name="Burdz T."/>
            <person name="Wiebe D."/>
            <person name="Balcewich B."/>
            <person name="Alfa M."/>
            <person name="Bernier A.-M."/>
        </authorList>
    </citation>
    <scope>NUCLEOTIDE SEQUENCE [LARGE SCALE GENOMIC DNA]</scope>
    <source>
        <strain evidence="2 3">LCDC99A005</strain>
    </source>
</reference>
<proteinExistence type="predicted"/>
<dbReference type="Proteomes" id="UP000220840">
    <property type="component" value="Unassembled WGS sequence"/>
</dbReference>
<dbReference type="InterPro" id="IPR000014">
    <property type="entry name" value="PAS"/>
</dbReference>
<sequence length="118" mass="14361">MKLRSEFLVNDYTNILEVYEMFLENLPFAVWIEDIEFKILYLNSLYEKTYGVKYNEVIGKSNEEAFPKDLAKIYNDQIKECITENSNVSKELKKNFIERNFWRRKVLKVQLWNLYRKA</sequence>
<protein>
    <recommendedName>
        <fullName evidence="1">PAS domain-containing protein</fullName>
    </recommendedName>
</protein>
<accession>A0A2A7MEZ4</accession>